<dbReference type="VEuPathDB" id="FungiDB:MSYG_1359"/>
<dbReference type="OrthoDB" id="420076at2759"/>
<feature type="transmembrane region" description="Helical" evidence="2">
    <location>
        <begin position="58"/>
        <end position="76"/>
    </location>
</feature>
<dbReference type="SMART" id="SM00332">
    <property type="entry name" value="PP2Cc"/>
    <property type="match status" value="1"/>
</dbReference>
<dbReference type="Pfam" id="PF00481">
    <property type="entry name" value="PP2C"/>
    <property type="match status" value="2"/>
</dbReference>
<feature type="region of interest" description="Disordered" evidence="1">
    <location>
        <begin position="97"/>
        <end position="116"/>
    </location>
</feature>
<dbReference type="CDD" id="cd00143">
    <property type="entry name" value="PP2Cc"/>
    <property type="match status" value="1"/>
</dbReference>
<dbReference type="STRING" id="1230383.A0A1M8A3K7"/>
<proteinExistence type="predicted"/>
<dbReference type="OMA" id="GEQAMAP"/>
<feature type="region of interest" description="Disordered" evidence="1">
    <location>
        <begin position="577"/>
        <end position="596"/>
    </location>
</feature>
<dbReference type="AlphaFoldDB" id="A0A1M8A3K7"/>
<evidence type="ECO:0000259" key="3">
    <source>
        <dbReference type="PROSITE" id="PS51746"/>
    </source>
</evidence>
<keyword evidence="5" id="KW-1185">Reference proteome</keyword>
<organism evidence="4 5">
    <name type="scientific">Malassezia sympodialis (strain ATCC 42132)</name>
    <name type="common">Atopic eczema-associated yeast</name>
    <dbReference type="NCBI Taxonomy" id="1230383"/>
    <lineage>
        <taxon>Eukaryota</taxon>
        <taxon>Fungi</taxon>
        <taxon>Dikarya</taxon>
        <taxon>Basidiomycota</taxon>
        <taxon>Ustilaginomycotina</taxon>
        <taxon>Malasseziomycetes</taxon>
        <taxon>Malasseziales</taxon>
        <taxon>Malasseziaceae</taxon>
        <taxon>Malassezia</taxon>
    </lineage>
</organism>
<name>A0A1M8A3K7_MALS4</name>
<dbReference type="PANTHER" id="PTHR13832">
    <property type="entry name" value="PROTEIN PHOSPHATASE 2C"/>
    <property type="match status" value="1"/>
</dbReference>
<feature type="compositionally biased region" description="Low complexity" evidence="1">
    <location>
        <begin position="667"/>
        <end position="682"/>
    </location>
</feature>
<evidence type="ECO:0000313" key="4">
    <source>
        <dbReference type="EMBL" id="SHO77019.1"/>
    </source>
</evidence>
<gene>
    <name evidence="4" type="ORF">MSYG_1359</name>
</gene>
<keyword evidence="2" id="KW-1133">Transmembrane helix</keyword>
<dbReference type="InterPro" id="IPR001932">
    <property type="entry name" value="PPM-type_phosphatase-like_dom"/>
</dbReference>
<keyword evidence="2" id="KW-0812">Transmembrane</keyword>
<dbReference type="InterPro" id="IPR036457">
    <property type="entry name" value="PPM-type-like_dom_sf"/>
</dbReference>
<keyword evidence="2" id="KW-0472">Membrane</keyword>
<feature type="compositionally biased region" description="Polar residues" evidence="1">
    <location>
        <begin position="97"/>
        <end position="106"/>
    </location>
</feature>
<accession>A0A1M8A3K7</accession>
<evidence type="ECO:0000313" key="5">
    <source>
        <dbReference type="Proteomes" id="UP000186303"/>
    </source>
</evidence>
<dbReference type="Proteomes" id="UP000186303">
    <property type="component" value="Chromosome 2"/>
</dbReference>
<dbReference type="InterPro" id="IPR015655">
    <property type="entry name" value="PP2C"/>
</dbReference>
<dbReference type="PROSITE" id="PS51746">
    <property type="entry name" value="PPM_2"/>
    <property type="match status" value="1"/>
</dbReference>
<dbReference type="PANTHER" id="PTHR13832:SF792">
    <property type="entry name" value="GM14286P"/>
    <property type="match status" value="1"/>
</dbReference>
<protein>
    <submittedName>
        <fullName evidence="4">Similar to S.cerevisiae protein PTC5 (Mitochondrial type 2C protein phosphatase (PP2C))</fullName>
    </submittedName>
</protein>
<feature type="domain" description="PPM-type phosphatase" evidence="3">
    <location>
        <begin position="175"/>
        <end position="663"/>
    </location>
</feature>
<evidence type="ECO:0000256" key="2">
    <source>
        <dbReference type="SAM" id="Phobius"/>
    </source>
</evidence>
<sequence>MPSSLTLHHRAGINSVVRRIHTCGSTARQSSARVAASGRTSPQNSSTDAYYRQRRTEWVIVGVAGSAAAFGTWYYWSNMRSRTSGTDTPVRNFSLSGRSSSFTIPSRSKDPAHPPYKVITPLTAEQVNARLRENERSTCVDRPPGACLVARYDTNTIASNFPIEDKHAEVIVERDRGIYEQRKSAHHTANKDTPIRGDLCFFTVMDGHGGDYTSTVLSRKLIAFVALELDKVFKETGEYAQMARSQISMTSSIWRTLFGGNTTRESHWLAAHALDGNPEIVKRALTKGFRGLDKEIITTPLELLKQYELNLASLPKSKTRDDTNSLSALAHSIWPSTIGNPKSTPFSTVSQSTAYENILPALSGSCALMVYVDSARWDLYVASTGDSRAVAGYWNERSGRWEVEALSVDQTGRNQDEVKRIQREHPIEEAPYVIQRGRVLGGLEPTRAFGDARYKWDEGTQKRIAEAFLPQGRVRMPPRGLKTPPYVTAEPVVEWRRIPGKMDSTVEGSSNYDSSSNAPSRELRFIIMASDGLWDLMSNEEAVSLVAGHLAGMRGSVRAADLQRMCFEPSKGADMQAGQSLASLESSSSSAPGSAERIVPHHPLLKSPNHMPAFTFEDDNLSTHLVRNALGGAARERVAGLLAIPSPESRRYRDDITVNVILFHNSSDSQVSPPASSDASPQGTDASSLTAKL</sequence>
<evidence type="ECO:0000256" key="1">
    <source>
        <dbReference type="SAM" id="MobiDB-lite"/>
    </source>
</evidence>
<feature type="compositionally biased region" description="Polar residues" evidence="1">
    <location>
        <begin position="683"/>
        <end position="693"/>
    </location>
</feature>
<dbReference type="Gene3D" id="3.60.40.10">
    <property type="entry name" value="PPM-type phosphatase domain"/>
    <property type="match status" value="1"/>
</dbReference>
<feature type="region of interest" description="Disordered" evidence="1">
    <location>
        <begin position="28"/>
        <end position="48"/>
    </location>
</feature>
<dbReference type="SUPFAM" id="SSF81606">
    <property type="entry name" value="PP2C-like"/>
    <property type="match status" value="1"/>
</dbReference>
<dbReference type="GO" id="GO:0004741">
    <property type="term" value="F:[pyruvate dehydrogenase (acetyl-transferring)]-phosphatase activity"/>
    <property type="evidence" value="ECO:0007669"/>
    <property type="project" value="TreeGrafter"/>
</dbReference>
<reference evidence="5" key="1">
    <citation type="journal article" date="2017" name="Nucleic Acids Res.">
        <title>Proteogenomics produces comprehensive and highly accurate protein-coding gene annotation in a complete genome assembly of Malassezia sympodialis.</title>
        <authorList>
            <person name="Zhu Y."/>
            <person name="Engstroem P.G."/>
            <person name="Tellgren-Roth C."/>
            <person name="Baudo C.D."/>
            <person name="Kennell J.C."/>
            <person name="Sun S."/>
            <person name="Billmyre R.B."/>
            <person name="Schroeder M.S."/>
            <person name="Andersson A."/>
            <person name="Holm T."/>
            <person name="Sigurgeirsson B."/>
            <person name="Wu G."/>
            <person name="Sankaranarayanan S.R."/>
            <person name="Siddharthan R."/>
            <person name="Sanyal K."/>
            <person name="Lundeberg J."/>
            <person name="Nystedt B."/>
            <person name="Boekhout T."/>
            <person name="Dawson T.L. Jr."/>
            <person name="Heitman J."/>
            <person name="Scheynius A."/>
            <person name="Lehtioe J."/>
        </authorList>
    </citation>
    <scope>NUCLEOTIDE SEQUENCE [LARGE SCALE GENOMIC DNA]</scope>
    <source>
        <strain evidence="5">ATCC 42132</strain>
    </source>
</reference>
<dbReference type="GO" id="GO:0005739">
    <property type="term" value="C:mitochondrion"/>
    <property type="evidence" value="ECO:0007669"/>
    <property type="project" value="TreeGrafter"/>
</dbReference>
<dbReference type="EMBL" id="LT671822">
    <property type="protein sequence ID" value="SHO77019.1"/>
    <property type="molecule type" value="Genomic_DNA"/>
</dbReference>
<feature type="region of interest" description="Disordered" evidence="1">
    <location>
        <begin position="667"/>
        <end position="693"/>
    </location>
</feature>